<dbReference type="GO" id="GO:0000981">
    <property type="term" value="F:DNA-binding transcription factor activity, RNA polymerase II-specific"/>
    <property type="evidence" value="ECO:0007669"/>
    <property type="project" value="TreeGrafter"/>
</dbReference>
<keyword evidence="8" id="KW-0010">Activator</keyword>
<dbReference type="AlphaFoldDB" id="A0A7J6ABP4"/>
<evidence type="ECO:0000256" key="6">
    <source>
        <dbReference type="ARBA" id="ARBA00023015"/>
    </source>
</evidence>
<comment type="subcellular location">
    <subcellularLocation>
        <location evidence="1">Nucleus</location>
    </subcellularLocation>
</comment>
<dbReference type="PROSITE" id="PS00028">
    <property type="entry name" value="ZINC_FINGER_C2H2_1"/>
    <property type="match status" value="3"/>
</dbReference>
<name>A0A7J6ABP4_AMEME</name>
<sequence>MTAPQQAVQQQEMAALDADGSQSDFLQSAAGASASEQSTDLASIQLTGSSDRWEVLTPVSTGKEDSGVVHLPSGGIVGTNGQYVVPLQTVPGQSQPVFVTAGTDGSSANGIQYQVIPQLQSADAASLGYTTSTSDVATLGTDIAILPDGTQGISTATSTTDLQGLLAHTGHMQQIPSVSLAGSGFAGQGQVVANVPVGLPGNITFVPINSLSNADLESLGLAGAQTIATGVTADGQLVMTGDNTVQSTLDKTNNANSNNNFVPPTSTSSSTTTSLPETIDGTGVLTQATAVSAGQQDPSFIHQNHVPATAESVVQLVPAQAAEGAAQTLQSVQLLNTGTFLIQAQTVSPTGQIQWQTFQVQGVQNLQNLQLSSSGGMASPQITIAPVQTLALGQPGTSVTAGHIPNLQTVTVNSISQAEHTIESPSDIHIKEEPDSDDWPLSGDSTLNTSDLSHLRVRMLDEETEGMGQEGKRLRRVACTCPNCKEAGGRGSGMGKKKQHICHIPGCGKVYGKTSHLRAHLRWHSGERPFICSWSYCGKRFTRSDELQRHRRTHTGEKKFVCPQCSKRFMRSDHLAKHIKTHLNKKGLNSAPTAGQTEASAHPDSIITGGGATLILTNLPQAGTQDILSNSDLPLQLVTVSANEVME</sequence>
<dbReference type="SUPFAM" id="SSF57667">
    <property type="entry name" value="beta-beta-alpha zinc fingers"/>
    <property type="match status" value="1"/>
</dbReference>
<dbReference type="Proteomes" id="UP000593565">
    <property type="component" value="Unassembled WGS sequence"/>
</dbReference>
<reference evidence="15 16" key="1">
    <citation type="submission" date="2020-02" db="EMBL/GenBank/DDBJ databases">
        <title>A chromosome-scale genome assembly of the black bullhead catfish (Ameiurus melas).</title>
        <authorList>
            <person name="Wen M."/>
            <person name="Zham M."/>
            <person name="Cabau C."/>
            <person name="Klopp C."/>
            <person name="Donnadieu C."/>
            <person name="Roques C."/>
            <person name="Bouchez O."/>
            <person name="Lampietro C."/>
            <person name="Jouanno E."/>
            <person name="Herpin A."/>
            <person name="Louis A."/>
            <person name="Berthelot C."/>
            <person name="Parey E."/>
            <person name="Roest-Crollius H."/>
            <person name="Braasch I."/>
            <person name="Postlethwait J."/>
            <person name="Robinson-Rechavi M."/>
            <person name="Echchiki A."/>
            <person name="Begum T."/>
            <person name="Montfort J."/>
            <person name="Schartl M."/>
            <person name="Bobe J."/>
            <person name="Guiguen Y."/>
        </authorList>
    </citation>
    <scope>NUCLEOTIDE SEQUENCE [LARGE SCALE GENOMIC DNA]</scope>
    <source>
        <strain evidence="15">M_S1</strain>
        <tissue evidence="15">Blood</tissue>
    </source>
</reference>
<keyword evidence="10" id="KW-0539">Nucleus</keyword>
<feature type="compositionally biased region" description="Low complexity" evidence="13">
    <location>
        <begin position="255"/>
        <end position="274"/>
    </location>
</feature>
<keyword evidence="3" id="KW-0677">Repeat</keyword>
<evidence type="ECO:0000256" key="11">
    <source>
        <dbReference type="ARBA" id="ARBA00038409"/>
    </source>
</evidence>
<dbReference type="GO" id="GO:0035118">
    <property type="term" value="P:embryonic pectoral fin morphogenesis"/>
    <property type="evidence" value="ECO:0007669"/>
    <property type="project" value="UniProtKB-ARBA"/>
</dbReference>
<evidence type="ECO:0000256" key="2">
    <source>
        <dbReference type="ARBA" id="ARBA00022723"/>
    </source>
</evidence>
<feature type="domain" description="C2H2-type" evidence="14">
    <location>
        <begin position="500"/>
        <end position="529"/>
    </location>
</feature>
<evidence type="ECO:0000256" key="13">
    <source>
        <dbReference type="SAM" id="MobiDB-lite"/>
    </source>
</evidence>
<organism evidence="15 16">
    <name type="scientific">Ameiurus melas</name>
    <name type="common">Black bullhead</name>
    <name type="synonym">Silurus melas</name>
    <dbReference type="NCBI Taxonomy" id="219545"/>
    <lineage>
        <taxon>Eukaryota</taxon>
        <taxon>Metazoa</taxon>
        <taxon>Chordata</taxon>
        <taxon>Craniata</taxon>
        <taxon>Vertebrata</taxon>
        <taxon>Euteleostomi</taxon>
        <taxon>Actinopterygii</taxon>
        <taxon>Neopterygii</taxon>
        <taxon>Teleostei</taxon>
        <taxon>Ostariophysi</taxon>
        <taxon>Siluriformes</taxon>
        <taxon>Ictaluridae</taxon>
        <taxon>Ameiurus</taxon>
    </lineage>
</organism>
<dbReference type="SMART" id="SM00355">
    <property type="entry name" value="ZnF_C2H2"/>
    <property type="match status" value="3"/>
</dbReference>
<feature type="region of interest" description="Disordered" evidence="13">
    <location>
        <begin position="255"/>
        <end position="276"/>
    </location>
</feature>
<dbReference type="GO" id="GO:0045743">
    <property type="term" value="P:positive regulation of fibroblast growth factor receptor signaling pathway"/>
    <property type="evidence" value="ECO:0007669"/>
    <property type="project" value="UniProtKB-ARBA"/>
</dbReference>
<keyword evidence="5" id="KW-0862">Zinc</keyword>
<keyword evidence="9" id="KW-0804">Transcription</keyword>
<dbReference type="FunFam" id="3.30.160.60:FF:000061">
    <property type="entry name" value="Transcription factor Sp3"/>
    <property type="match status" value="1"/>
</dbReference>
<evidence type="ECO:0000313" key="15">
    <source>
        <dbReference type="EMBL" id="KAF4080216.1"/>
    </source>
</evidence>
<proteinExistence type="inferred from homology"/>
<accession>A0A7J6ABP4</accession>
<evidence type="ECO:0000256" key="9">
    <source>
        <dbReference type="ARBA" id="ARBA00023163"/>
    </source>
</evidence>
<feature type="compositionally biased region" description="Basic and acidic residues" evidence="13">
    <location>
        <begin position="423"/>
        <end position="433"/>
    </location>
</feature>
<dbReference type="FunFam" id="3.30.160.60:FF:000026">
    <property type="entry name" value="Transcription factor Sp3"/>
    <property type="match status" value="1"/>
</dbReference>
<evidence type="ECO:0000259" key="14">
    <source>
        <dbReference type="PROSITE" id="PS50157"/>
    </source>
</evidence>
<keyword evidence="16" id="KW-1185">Reference proteome</keyword>
<dbReference type="Pfam" id="PF00096">
    <property type="entry name" value="zf-C2H2"/>
    <property type="match status" value="3"/>
</dbReference>
<evidence type="ECO:0000256" key="5">
    <source>
        <dbReference type="ARBA" id="ARBA00022833"/>
    </source>
</evidence>
<feature type="domain" description="C2H2-type" evidence="14">
    <location>
        <begin position="560"/>
        <end position="587"/>
    </location>
</feature>
<evidence type="ECO:0000256" key="12">
    <source>
        <dbReference type="PROSITE-ProRule" id="PRU00042"/>
    </source>
</evidence>
<feature type="region of interest" description="Disordered" evidence="13">
    <location>
        <begin position="1"/>
        <end position="37"/>
    </location>
</feature>
<feature type="compositionally biased region" description="Low complexity" evidence="13">
    <location>
        <begin position="27"/>
        <end position="37"/>
    </location>
</feature>
<evidence type="ECO:0000256" key="10">
    <source>
        <dbReference type="ARBA" id="ARBA00023242"/>
    </source>
</evidence>
<dbReference type="InterPro" id="IPR013087">
    <property type="entry name" value="Znf_C2H2_type"/>
</dbReference>
<dbReference type="InterPro" id="IPR036236">
    <property type="entry name" value="Znf_C2H2_sf"/>
</dbReference>
<dbReference type="PANTHER" id="PTHR23235">
    <property type="entry name" value="KRUEPPEL-LIKE TRANSCRIPTION FACTOR"/>
    <property type="match status" value="1"/>
</dbReference>
<comment type="similarity">
    <text evidence="11">Belongs to the Sp1 C2H2-type zinc-finger protein family.</text>
</comment>
<keyword evidence="2" id="KW-0479">Metal-binding</keyword>
<dbReference type="PROSITE" id="PS50157">
    <property type="entry name" value="ZINC_FINGER_C2H2_2"/>
    <property type="match status" value="3"/>
</dbReference>
<keyword evidence="6" id="KW-0805">Transcription regulation</keyword>
<evidence type="ECO:0000256" key="1">
    <source>
        <dbReference type="ARBA" id="ARBA00004123"/>
    </source>
</evidence>
<dbReference type="GO" id="GO:0005634">
    <property type="term" value="C:nucleus"/>
    <property type="evidence" value="ECO:0007669"/>
    <property type="project" value="UniProtKB-SubCell"/>
</dbReference>
<keyword evidence="7" id="KW-0238">DNA-binding</keyword>
<evidence type="ECO:0000313" key="16">
    <source>
        <dbReference type="Proteomes" id="UP000593565"/>
    </source>
</evidence>
<evidence type="ECO:0000256" key="4">
    <source>
        <dbReference type="ARBA" id="ARBA00022771"/>
    </source>
</evidence>
<dbReference type="Gene3D" id="3.30.160.60">
    <property type="entry name" value="Classic Zinc Finger"/>
    <property type="match status" value="3"/>
</dbReference>
<comment type="caution">
    <text evidence="15">The sequence shown here is derived from an EMBL/GenBank/DDBJ whole genome shotgun (WGS) entry which is preliminary data.</text>
</comment>
<dbReference type="GO" id="GO:0008270">
    <property type="term" value="F:zinc ion binding"/>
    <property type="evidence" value="ECO:0007669"/>
    <property type="project" value="UniProtKB-KW"/>
</dbReference>
<protein>
    <recommendedName>
        <fullName evidence="14">C2H2-type domain-containing protein</fullName>
    </recommendedName>
</protein>
<evidence type="ECO:0000256" key="3">
    <source>
        <dbReference type="ARBA" id="ARBA00022737"/>
    </source>
</evidence>
<dbReference type="EMBL" id="JAAGNN010000014">
    <property type="protein sequence ID" value="KAF4080216.1"/>
    <property type="molecule type" value="Genomic_DNA"/>
</dbReference>
<dbReference type="FunFam" id="3.30.160.60:FF:000014">
    <property type="entry name" value="Transcription factor Sp3"/>
    <property type="match status" value="1"/>
</dbReference>
<feature type="region of interest" description="Disordered" evidence="13">
    <location>
        <begin position="423"/>
        <end position="447"/>
    </location>
</feature>
<feature type="compositionally biased region" description="Polar residues" evidence="13">
    <location>
        <begin position="1"/>
        <end position="12"/>
    </location>
</feature>
<gene>
    <name evidence="15" type="ORF">AMELA_G00167870</name>
</gene>
<feature type="domain" description="C2H2-type" evidence="14">
    <location>
        <begin position="530"/>
        <end position="559"/>
    </location>
</feature>
<keyword evidence="4 12" id="KW-0863">Zinc-finger</keyword>
<evidence type="ECO:0000256" key="7">
    <source>
        <dbReference type="ARBA" id="ARBA00023125"/>
    </source>
</evidence>
<dbReference type="GO" id="GO:0000978">
    <property type="term" value="F:RNA polymerase II cis-regulatory region sequence-specific DNA binding"/>
    <property type="evidence" value="ECO:0007669"/>
    <property type="project" value="TreeGrafter"/>
</dbReference>
<evidence type="ECO:0000256" key="8">
    <source>
        <dbReference type="ARBA" id="ARBA00023159"/>
    </source>
</evidence>
<dbReference type="PANTHER" id="PTHR23235:SF3">
    <property type="entry name" value="TRANSCRIPTION FACTOR SP3"/>
    <property type="match status" value="1"/>
</dbReference>